<organism evidence="2 3">
    <name type="scientific">Methanosarcina acetivorans (strain ATCC 35395 / DSM 2834 / JCM 12185 / C2A)</name>
    <dbReference type="NCBI Taxonomy" id="188937"/>
    <lineage>
        <taxon>Archaea</taxon>
        <taxon>Methanobacteriati</taxon>
        <taxon>Methanobacteriota</taxon>
        <taxon>Stenosarchaea group</taxon>
        <taxon>Methanomicrobia</taxon>
        <taxon>Methanosarcinales</taxon>
        <taxon>Methanosarcinaceae</taxon>
        <taxon>Methanosarcina</taxon>
    </lineage>
</organism>
<dbReference type="STRING" id="188937.MA_2587"/>
<keyword evidence="1" id="KW-0472">Membrane</keyword>
<evidence type="ECO:0000313" key="3">
    <source>
        <dbReference type="Proteomes" id="UP000002487"/>
    </source>
</evidence>
<dbReference type="AlphaFoldDB" id="Q8TMR6"/>
<dbReference type="KEGG" id="mac:MA_2587"/>
<accession>Q8TMR6</accession>
<dbReference type="RefSeq" id="WP_011022551.1">
    <property type="nucleotide sequence ID" value="NC_003552.1"/>
</dbReference>
<evidence type="ECO:0000256" key="1">
    <source>
        <dbReference type="SAM" id="Phobius"/>
    </source>
</evidence>
<feature type="transmembrane region" description="Helical" evidence="1">
    <location>
        <begin position="19"/>
        <end position="42"/>
    </location>
</feature>
<dbReference type="EMBL" id="AE010299">
    <property type="protein sequence ID" value="AAM05968.1"/>
    <property type="molecule type" value="Genomic_DNA"/>
</dbReference>
<feature type="transmembrane region" description="Helical" evidence="1">
    <location>
        <begin position="54"/>
        <end position="72"/>
    </location>
</feature>
<keyword evidence="1" id="KW-1133">Transmembrane helix</keyword>
<dbReference type="InParanoid" id="Q8TMR6"/>
<protein>
    <submittedName>
        <fullName evidence="2">Uncharacterized protein</fullName>
    </submittedName>
</protein>
<gene>
    <name evidence="2" type="ordered locus">MA_2587</name>
</gene>
<dbReference type="EnsemblBacteria" id="AAM05968">
    <property type="protein sequence ID" value="AAM05968"/>
    <property type="gene ID" value="MA_2587"/>
</dbReference>
<evidence type="ECO:0000313" key="2">
    <source>
        <dbReference type="EMBL" id="AAM05968.1"/>
    </source>
</evidence>
<feature type="transmembrane region" description="Helical" evidence="1">
    <location>
        <begin position="78"/>
        <end position="96"/>
    </location>
</feature>
<reference evidence="2 3" key="1">
    <citation type="journal article" date="2002" name="Genome Res.">
        <title>The genome of Methanosarcina acetivorans reveals extensive metabolic and physiological diversity.</title>
        <authorList>
            <person name="Galagan J.E."/>
            <person name="Nusbaum C."/>
            <person name="Roy A."/>
            <person name="Endrizzi M.G."/>
            <person name="Macdonald P."/>
            <person name="FitzHugh W."/>
            <person name="Calvo S."/>
            <person name="Engels R."/>
            <person name="Smirnov S."/>
            <person name="Atnoor D."/>
            <person name="Brown A."/>
            <person name="Allen N."/>
            <person name="Naylor J."/>
            <person name="Stange-Thomann N."/>
            <person name="DeArellano K."/>
            <person name="Johnson R."/>
            <person name="Linton L."/>
            <person name="McEwan P."/>
            <person name="McKernan K."/>
            <person name="Talamas J."/>
            <person name="Tirrell A."/>
            <person name="Ye W."/>
            <person name="Zimmer A."/>
            <person name="Barber R.D."/>
            <person name="Cann I."/>
            <person name="Graham D.E."/>
            <person name="Grahame D.A."/>
            <person name="Guss A."/>
            <person name="Hedderich R."/>
            <person name="Ingram-Smith C."/>
            <person name="Kuettner C.H."/>
            <person name="Krzycki J.A."/>
            <person name="Leigh J.A."/>
            <person name="Li W."/>
            <person name="Liu J."/>
            <person name="Mukhopadhyay B."/>
            <person name="Reeve J.N."/>
            <person name="Smith K."/>
            <person name="Springer T.A."/>
            <person name="Umayam L.A."/>
            <person name="White O."/>
            <person name="White R.H."/>
            <person name="de Macario E.C."/>
            <person name="Ferry J.G."/>
            <person name="Jarrell K.F."/>
            <person name="Jing H."/>
            <person name="Macario A.J.L."/>
            <person name="Paulsen I."/>
            <person name="Pritchett M."/>
            <person name="Sowers K.R."/>
            <person name="Swanson R.V."/>
            <person name="Zinder S.H."/>
            <person name="Lander E."/>
            <person name="Metcalf W.W."/>
            <person name="Birren B."/>
        </authorList>
    </citation>
    <scope>NUCLEOTIDE SEQUENCE [LARGE SCALE GENOMIC DNA]</scope>
    <source>
        <strain evidence="3">ATCC 35395 / DSM 2834 / JCM 12185 / C2A</strain>
    </source>
</reference>
<keyword evidence="1" id="KW-0812">Transmembrane</keyword>
<dbReference type="OrthoDB" id="132346at2157"/>
<name>Q8TMR6_METAC</name>
<keyword evidence="3" id="KW-1185">Reference proteome</keyword>
<sequence length="101" mass="11039">MTYNETFIAPFINGEDFDFLGLCVAPFVNIMGNYFWVLFGIIPVFMMYLKSQDIAIPLISGILFTAAFGVAFPETLGVAILMLLATATGSMLFMTFKGGNS</sequence>
<proteinExistence type="predicted"/>
<dbReference type="Proteomes" id="UP000002487">
    <property type="component" value="Chromosome"/>
</dbReference>
<dbReference type="HOGENOM" id="CLU_2299346_0_0_2"/>
<dbReference type="GeneID" id="1474476"/>